<feature type="compositionally biased region" description="Basic and acidic residues" evidence="1">
    <location>
        <begin position="16"/>
        <end position="25"/>
    </location>
</feature>
<evidence type="ECO:0000313" key="3">
    <source>
        <dbReference type="Proteomes" id="UP000073492"/>
    </source>
</evidence>
<organism evidence="2 3">
    <name type="scientific">Pseudocercospora musae</name>
    <dbReference type="NCBI Taxonomy" id="113226"/>
    <lineage>
        <taxon>Eukaryota</taxon>
        <taxon>Fungi</taxon>
        <taxon>Dikarya</taxon>
        <taxon>Ascomycota</taxon>
        <taxon>Pezizomycotina</taxon>
        <taxon>Dothideomycetes</taxon>
        <taxon>Dothideomycetidae</taxon>
        <taxon>Mycosphaerellales</taxon>
        <taxon>Mycosphaerellaceae</taxon>
        <taxon>Pseudocercospora</taxon>
    </lineage>
</organism>
<proteinExistence type="predicted"/>
<feature type="region of interest" description="Disordered" evidence="1">
    <location>
        <begin position="1"/>
        <end position="38"/>
    </location>
</feature>
<dbReference type="EMBL" id="LFZO01000552">
    <property type="protein sequence ID" value="KXT06541.1"/>
    <property type="molecule type" value="Genomic_DNA"/>
</dbReference>
<sequence length="69" mass="7970">MQHRHFPPPLESPVSSRDDTSRDDMSYVDDQDSRYITTGTDRDIHPLLQAVGNTRKEPARLEQIFAEKT</sequence>
<dbReference type="AlphaFoldDB" id="A0A139HVN5"/>
<reference evidence="2 3" key="1">
    <citation type="submission" date="2015-07" db="EMBL/GenBank/DDBJ databases">
        <title>Comparative genomics of the Sigatoka disease complex on banana suggests a link between parallel evolutionary changes in Pseudocercospora fijiensis and Pseudocercospora eumusae and increased virulence on the banana host.</title>
        <authorList>
            <person name="Chang T.-C."/>
            <person name="Salvucci A."/>
            <person name="Crous P.W."/>
            <person name="Stergiopoulos I."/>
        </authorList>
    </citation>
    <scope>NUCLEOTIDE SEQUENCE [LARGE SCALE GENOMIC DNA]</scope>
    <source>
        <strain evidence="2 3">CBS 116634</strain>
    </source>
</reference>
<comment type="caution">
    <text evidence="2">The sequence shown here is derived from an EMBL/GenBank/DDBJ whole genome shotgun (WGS) entry which is preliminary data.</text>
</comment>
<name>A0A139HVN5_9PEZI</name>
<protein>
    <submittedName>
        <fullName evidence="2">Uncharacterized protein</fullName>
    </submittedName>
</protein>
<evidence type="ECO:0000256" key="1">
    <source>
        <dbReference type="SAM" id="MobiDB-lite"/>
    </source>
</evidence>
<dbReference type="Proteomes" id="UP000073492">
    <property type="component" value="Unassembled WGS sequence"/>
</dbReference>
<evidence type="ECO:0000313" key="2">
    <source>
        <dbReference type="EMBL" id="KXT06541.1"/>
    </source>
</evidence>
<keyword evidence="3" id="KW-1185">Reference proteome</keyword>
<accession>A0A139HVN5</accession>
<gene>
    <name evidence="2" type="ORF">AC579_1185</name>
</gene>